<dbReference type="Gene3D" id="3.40.50.150">
    <property type="entry name" value="Vaccinia Virus protein VP39"/>
    <property type="match status" value="1"/>
</dbReference>
<comment type="caution">
    <text evidence="7">Lacks conserved residue(s) required for the propagation of feature annotation.</text>
</comment>
<dbReference type="InterPro" id="IPR018314">
    <property type="entry name" value="RsmB/NOL1/NOP2-like_CS"/>
</dbReference>
<dbReference type="InterPro" id="IPR023267">
    <property type="entry name" value="RCMT"/>
</dbReference>
<comment type="similarity">
    <text evidence="1 7">Belongs to the class I-like SAM-binding methyltransferase superfamily. RsmB/NOP family.</text>
</comment>
<evidence type="ECO:0000259" key="8">
    <source>
        <dbReference type="PROSITE" id="PS51686"/>
    </source>
</evidence>
<feature type="binding site" evidence="7">
    <location>
        <begin position="109"/>
        <end position="115"/>
    </location>
    <ligand>
        <name>S-adenosyl-L-methionine</name>
        <dbReference type="ChEBI" id="CHEBI:59789"/>
    </ligand>
</feature>
<dbReference type="CDD" id="cd02440">
    <property type="entry name" value="AdoMet_MTases"/>
    <property type="match status" value="1"/>
</dbReference>
<reference evidence="10" key="1">
    <citation type="journal article" date="2019" name="Int. J. Syst. Evol. Microbiol.">
        <title>The Global Catalogue of Microorganisms (GCM) 10K type strain sequencing project: providing services to taxonomists for standard genome sequencing and annotation.</title>
        <authorList>
            <consortium name="The Broad Institute Genomics Platform"/>
            <consortium name="The Broad Institute Genome Sequencing Center for Infectious Disease"/>
            <person name="Wu L."/>
            <person name="Ma J."/>
        </authorList>
    </citation>
    <scope>NUCLEOTIDE SEQUENCE [LARGE SCALE GENOMIC DNA]</scope>
    <source>
        <strain evidence="10">TISTR 2241</strain>
    </source>
</reference>
<dbReference type="Gene3D" id="3.30.70.1170">
    <property type="entry name" value="Sun protein, domain 3"/>
    <property type="match status" value="1"/>
</dbReference>
<dbReference type="EMBL" id="JBHUMR010000015">
    <property type="protein sequence ID" value="MFD2618461.1"/>
    <property type="molecule type" value="Genomic_DNA"/>
</dbReference>
<keyword evidence="6 7" id="KW-0694">RNA-binding</keyword>
<dbReference type="PROSITE" id="PS01153">
    <property type="entry name" value="NOL1_NOP2_SUN"/>
    <property type="match status" value="1"/>
</dbReference>
<feature type="binding site" evidence="7">
    <location>
        <position position="178"/>
    </location>
    <ligand>
        <name>S-adenosyl-L-methionine</name>
        <dbReference type="ChEBI" id="CHEBI:59789"/>
    </ligand>
</feature>
<dbReference type="Pfam" id="PF17125">
    <property type="entry name" value="Methyltr_RsmF_N"/>
    <property type="match status" value="1"/>
</dbReference>
<evidence type="ECO:0000256" key="5">
    <source>
        <dbReference type="ARBA" id="ARBA00022691"/>
    </source>
</evidence>
<feature type="domain" description="SAM-dependent MTase RsmB/NOP-type" evidence="8">
    <location>
        <begin position="22"/>
        <end position="302"/>
    </location>
</feature>
<dbReference type="InterPro" id="IPR031341">
    <property type="entry name" value="Methyltr_RsmF_N"/>
</dbReference>
<dbReference type="GO" id="GO:0032259">
    <property type="term" value="P:methylation"/>
    <property type="evidence" value="ECO:0007669"/>
    <property type="project" value="UniProtKB-KW"/>
</dbReference>
<dbReference type="RefSeq" id="WP_141190949.1">
    <property type="nucleotide sequence ID" value="NZ_JBHUMR010000015.1"/>
</dbReference>
<dbReference type="Pfam" id="PF13636">
    <property type="entry name" value="Methyltranf_PUA"/>
    <property type="match status" value="1"/>
</dbReference>
<evidence type="ECO:0000256" key="7">
    <source>
        <dbReference type="PROSITE-ProRule" id="PRU01023"/>
    </source>
</evidence>
<evidence type="ECO:0000256" key="6">
    <source>
        <dbReference type="ARBA" id="ARBA00022884"/>
    </source>
</evidence>
<keyword evidence="5 7" id="KW-0949">S-adenosyl-L-methionine</keyword>
<name>A0ABW5PU50_9BACI</name>
<dbReference type="InterPro" id="IPR001678">
    <property type="entry name" value="MeTrfase_RsmB-F_NOP2_dom"/>
</dbReference>
<protein>
    <submittedName>
        <fullName evidence="9">RsmF rRNA methyltransferase first C-terminal domain-containing protein</fullName>
    </submittedName>
</protein>
<gene>
    <name evidence="9" type="ORF">ACFSTF_14225</name>
</gene>
<evidence type="ECO:0000256" key="4">
    <source>
        <dbReference type="ARBA" id="ARBA00022679"/>
    </source>
</evidence>
<evidence type="ECO:0000313" key="10">
    <source>
        <dbReference type="Proteomes" id="UP001597458"/>
    </source>
</evidence>
<dbReference type="GO" id="GO:0008168">
    <property type="term" value="F:methyltransferase activity"/>
    <property type="evidence" value="ECO:0007669"/>
    <property type="project" value="UniProtKB-KW"/>
</dbReference>
<dbReference type="Pfam" id="PF17126">
    <property type="entry name" value="RsmF_methylt_CI"/>
    <property type="match status" value="1"/>
</dbReference>
<keyword evidence="3 7" id="KW-0489">Methyltransferase</keyword>
<dbReference type="PANTHER" id="PTHR22807">
    <property type="entry name" value="NOP2 YEAST -RELATED NOL1/NOP2/FMU SUN DOMAIN-CONTAINING"/>
    <property type="match status" value="1"/>
</dbReference>
<dbReference type="InterPro" id="IPR027391">
    <property type="entry name" value="Nol1_Nop2_Fmu_2"/>
</dbReference>
<keyword evidence="2" id="KW-0963">Cytoplasm</keyword>
<keyword evidence="4 7" id="KW-0808">Transferase</keyword>
<dbReference type="Gene3D" id="2.30.130.60">
    <property type="match status" value="1"/>
</dbReference>
<dbReference type="InterPro" id="IPR029063">
    <property type="entry name" value="SAM-dependent_MTases_sf"/>
</dbReference>
<dbReference type="Pfam" id="PF01189">
    <property type="entry name" value="Methyltr_RsmB-F"/>
    <property type="match status" value="1"/>
</dbReference>
<dbReference type="PRINTS" id="PR02008">
    <property type="entry name" value="RCMTFAMILY"/>
</dbReference>
<proteinExistence type="inferred from homology"/>
<keyword evidence="10" id="KW-1185">Reference proteome</keyword>
<feature type="active site" description="Nucleophile" evidence="7">
    <location>
        <position position="231"/>
    </location>
</feature>
<feature type="binding site" evidence="7">
    <location>
        <position position="133"/>
    </location>
    <ligand>
        <name>S-adenosyl-L-methionine</name>
        <dbReference type="ChEBI" id="CHEBI:59789"/>
    </ligand>
</feature>
<dbReference type="CDD" id="cd21147">
    <property type="entry name" value="RsmF_methylt_CTD1"/>
    <property type="match status" value="1"/>
</dbReference>
<evidence type="ECO:0000256" key="2">
    <source>
        <dbReference type="ARBA" id="ARBA00022490"/>
    </source>
</evidence>
<dbReference type="PANTHER" id="PTHR22807:SF30">
    <property type="entry name" value="28S RRNA (CYTOSINE(4447)-C(5))-METHYLTRANSFERASE-RELATED"/>
    <property type="match status" value="1"/>
</dbReference>
<dbReference type="InterPro" id="IPR031340">
    <property type="entry name" value="RsmF_methylt_CI"/>
</dbReference>
<evidence type="ECO:0000313" key="9">
    <source>
        <dbReference type="EMBL" id="MFD2618461.1"/>
    </source>
</evidence>
<dbReference type="InterPro" id="IPR049560">
    <property type="entry name" value="MeTrfase_RsmB-F_NOP2_cat"/>
</dbReference>
<evidence type="ECO:0000256" key="1">
    <source>
        <dbReference type="ARBA" id="ARBA00007494"/>
    </source>
</evidence>
<dbReference type="InterPro" id="IPR011023">
    <property type="entry name" value="Nop2p"/>
</dbReference>
<evidence type="ECO:0000256" key="3">
    <source>
        <dbReference type="ARBA" id="ARBA00022603"/>
    </source>
</evidence>
<organism evidence="9 10">
    <name type="scientific">Terrilactibacillus laevilacticus</name>
    <dbReference type="NCBI Taxonomy" id="1380157"/>
    <lineage>
        <taxon>Bacteria</taxon>
        <taxon>Bacillati</taxon>
        <taxon>Bacillota</taxon>
        <taxon>Bacilli</taxon>
        <taxon>Bacillales</taxon>
        <taxon>Bacillaceae</taxon>
        <taxon>Terrilactibacillus</taxon>
    </lineage>
</organism>
<accession>A0ABW5PU50</accession>
<comment type="caution">
    <text evidence="9">The sequence shown here is derived from an EMBL/GenBank/DDBJ whole genome shotgun (WGS) entry which is preliminary data.</text>
</comment>
<dbReference type="Proteomes" id="UP001597458">
    <property type="component" value="Unassembled WGS sequence"/>
</dbReference>
<sequence>MSLPKLFIERISHMLNDESNAFFATYEKPRFHGLRINPLKINHELFAQLAPFHLKPVPFCDTGFYYEPEDEPGKHPYHQAGLYYIQEPSAMAVADCLDAKPFERILDLCAAPGGKTTQIAGAMKNQGFLMANEINAKRAKALSENIERCGVTNALVTNEKPERLAKRFAGYFDKILVDAPCSGEGMFRKDPEAIKYWSVEHVKHCASMQKEILDHAYKMLKPGGILVYSTCTFSAEENEQSIEHFLDHHPDIELLPIQKKGGMTDGNPDWSLSHRKDLIKTARLWPHHVQGEGHFIATCKKAHTSTQSENNSQTFTQTAKKYELKDFYSFEKECLTTSVPGTLFFMKNHLFSIPKDFPDFTGLRVVRTGLHIGEQKKQRFEPNHALALGLDPSYFKQKLNLSSTDKEWESYLRGETLPSNLDKGWTIVTVDHYPIGWGKIANGILKNFYPKGLRRRSN</sequence>
<dbReference type="NCBIfam" id="TIGR00446">
    <property type="entry name" value="nop2p"/>
    <property type="match status" value="1"/>
</dbReference>
<dbReference type="PROSITE" id="PS51686">
    <property type="entry name" value="SAM_MT_RSMB_NOP"/>
    <property type="match status" value="1"/>
</dbReference>
<dbReference type="SUPFAM" id="SSF53335">
    <property type="entry name" value="S-adenosyl-L-methionine-dependent methyltransferases"/>
    <property type="match status" value="1"/>
</dbReference>